<dbReference type="OrthoDB" id="10307217at2759"/>
<keyword evidence="2" id="KW-1185">Reference proteome</keyword>
<dbReference type="RefSeq" id="XP_043003759.1">
    <property type="nucleotide sequence ID" value="XM_043158412.1"/>
</dbReference>
<evidence type="ECO:0000313" key="1">
    <source>
        <dbReference type="EMBL" id="KAG7087288.1"/>
    </source>
</evidence>
<accession>A0A9P7UMH6</accession>
<dbReference type="GeneID" id="66082341"/>
<proteinExistence type="predicted"/>
<reference evidence="1" key="1">
    <citation type="journal article" date="2021" name="Genome Biol. Evol.">
        <title>The assembled and annotated genome of the fairy-ring fungus Marasmius oreades.</title>
        <authorList>
            <person name="Hiltunen M."/>
            <person name="Ament-Velasquez S.L."/>
            <person name="Johannesson H."/>
        </authorList>
    </citation>
    <scope>NUCLEOTIDE SEQUENCE</scope>
    <source>
        <strain evidence="1">03SP1</strain>
    </source>
</reference>
<dbReference type="AlphaFoldDB" id="A0A9P7UMH6"/>
<protein>
    <submittedName>
        <fullName evidence="1">Uncharacterized protein</fullName>
    </submittedName>
</protein>
<dbReference type="Proteomes" id="UP001049176">
    <property type="component" value="Chromosome 9"/>
</dbReference>
<evidence type="ECO:0000313" key="2">
    <source>
        <dbReference type="Proteomes" id="UP001049176"/>
    </source>
</evidence>
<dbReference type="EMBL" id="CM032189">
    <property type="protein sequence ID" value="KAG7087288.1"/>
    <property type="molecule type" value="Genomic_DNA"/>
</dbReference>
<name>A0A9P7UMH6_9AGAR</name>
<comment type="caution">
    <text evidence="1">The sequence shown here is derived from an EMBL/GenBank/DDBJ whole genome shotgun (WGS) entry which is preliminary data.</text>
</comment>
<organism evidence="1 2">
    <name type="scientific">Marasmius oreades</name>
    <name type="common">fairy-ring Marasmius</name>
    <dbReference type="NCBI Taxonomy" id="181124"/>
    <lineage>
        <taxon>Eukaryota</taxon>
        <taxon>Fungi</taxon>
        <taxon>Dikarya</taxon>
        <taxon>Basidiomycota</taxon>
        <taxon>Agaricomycotina</taxon>
        <taxon>Agaricomycetes</taxon>
        <taxon>Agaricomycetidae</taxon>
        <taxon>Agaricales</taxon>
        <taxon>Marasmiineae</taxon>
        <taxon>Marasmiaceae</taxon>
        <taxon>Marasmius</taxon>
    </lineage>
</organism>
<gene>
    <name evidence="1" type="ORF">E1B28_013266</name>
</gene>
<dbReference type="KEGG" id="more:E1B28_013266"/>
<sequence length="374" mass="42050">MPQSPYLSSNTLQTLLADPRIQYVRARTHTQPDIFEQVLDMIVQNHESFKTPLVTAPDPSDINGKAKLSDEFVDLFCSACQQLEKIGLLAPLPVARTSNPQPSTDTSQSTLYPFTTANPRVSSPLRCNPYTPLIMGSKTAQSVPTPTLPAFVDTQTASSSLNNSAFRLHTSDFSTTDLENASLEYPKREKTYLIDKDNNGIMIQLFDPGENSFQVFPTSLQAKRLTHAFPTLPSHLLNGLCKVVPPFTLTCPIHGCLARLKDSELSTVYEHLDFHFALGEGPEWRNSELTTPKKLFGCCNTELKGSSLPQHIIDIHFQTKLTWCRFCRKCSSRPQNHFARHLFQCEVLKRFRVMDVSEVQVLEKGPLRRKRVNG</sequence>